<dbReference type="InterPro" id="IPR046623">
    <property type="entry name" value="DUF6536"/>
</dbReference>
<organism evidence="2 3">
    <name type="scientific">Pyricularia oryzae</name>
    <name type="common">Rice blast fungus</name>
    <name type="synonym">Magnaporthe oryzae</name>
    <dbReference type="NCBI Taxonomy" id="318829"/>
    <lineage>
        <taxon>Eukaryota</taxon>
        <taxon>Fungi</taxon>
        <taxon>Dikarya</taxon>
        <taxon>Ascomycota</taxon>
        <taxon>Pezizomycotina</taxon>
        <taxon>Sordariomycetes</taxon>
        <taxon>Sordariomycetidae</taxon>
        <taxon>Magnaporthales</taxon>
        <taxon>Pyriculariaceae</taxon>
        <taxon>Pyricularia</taxon>
    </lineage>
</organism>
<dbReference type="PANTHER" id="PTHR35395">
    <property type="entry name" value="DUF6536 DOMAIN-CONTAINING PROTEIN"/>
    <property type="match status" value="1"/>
</dbReference>
<gene>
    <name evidence="2" type="ORF">PoMZ_04717</name>
</gene>
<evidence type="ECO:0000313" key="3">
    <source>
        <dbReference type="Proteomes" id="UP000294847"/>
    </source>
</evidence>
<dbReference type="Proteomes" id="UP000294847">
    <property type="component" value="Chromosome 3"/>
</dbReference>
<reference evidence="2 3" key="1">
    <citation type="journal article" date="2019" name="Mol. Biol. Evol.">
        <title>Blast fungal genomes show frequent chromosomal changes, gene gains and losses, and effector gene turnover.</title>
        <authorList>
            <person name="Gomez Luciano L.B."/>
            <person name="Jason Tsai I."/>
            <person name="Chuma I."/>
            <person name="Tosa Y."/>
            <person name="Chen Y.H."/>
            <person name="Li J.Y."/>
            <person name="Li M.Y."/>
            <person name="Jade Lu M.Y."/>
            <person name="Nakayashiki H."/>
            <person name="Li W.H."/>
        </authorList>
    </citation>
    <scope>NUCLEOTIDE SEQUENCE [LARGE SCALE GENOMIC DNA]</scope>
    <source>
        <strain evidence="2">MZ5-1-6</strain>
    </source>
</reference>
<dbReference type="VEuPathDB" id="FungiDB:M_BR32_EuGene_00098981"/>
<proteinExistence type="predicted"/>
<evidence type="ECO:0000313" key="2">
    <source>
        <dbReference type="EMBL" id="QBZ59754.1"/>
    </source>
</evidence>
<dbReference type="EMBL" id="CP034206">
    <property type="protein sequence ID" value="QBZ59754.1"/>
    <property type="molecule type" value="Genomic_DNA"/>
</dbReference>
<dbReference type="OMA" id="AMILLHW"/>
<protein>
    <recommendedName>
        <fullName evidence="1">DUF6536 domain-containing protein</fullName>
    </recommendedName>
</protein>
<name>A0A4P7NDZ2_PYROR</name>
<evidence type="ECO:0000259" key="1">
    <source>
        <dbReference type="Pfam" id="PF20163"/>
    </source>
</evidence>
<accession>A0A4P7NDZ2</accession>
<dbReference type="PANTHER" id="PTHR35395:SF1">
    <property type="entry name" value="DUF6536 DOMAIN-CONTAINING PROTEIN"/>
    <property type="match status" value="1"/>
</dbReference>
<sequence length="767" mass="85682">MDPSQRRPWRPDARSSFPFARKEILRKYIPELDPDDERAQTLRVRMSKRSNMLRLQFGLTAVIVMANLAVAIWAQNVFPPDARGVGTLKLGDCDDVRTLNSGLHLIINVLSSLFLGAGNYCMQTLAAPTRAEMDLAHSRGHSLDVGAPSLRNLKRISRHRAALWLLLGVLSTLLHLIWNSVVFASFPVVSYPFAMITSDWRETSDMSWRVAPLPYPFTLDNYNPRGDWDRVLDIQPQLANFTRLERGPCLSQFADHRTQKAPIALVALNVTSEYNRGYSLLHGWGSDWAGGTWLTASWWICDMYNPANRPDWQPCDERLVDKLKLADEWVLLAGDRVEKAVSMAVDYCLVGPARDMQSKCGLHYGSSLCVAVVSATFIESMLVLFLWLQSLPQGGSKKRLVGEVPTPQAPVVKDERGKAMVLMGDAIASYLRYPGQMPRHVEMEIQKWETSSRITWFSTVSPLTWAVSLSLLIIGIGLPLYLILGSIKYIGLIGFDTSMAGIWQRGLQSISPSLLAFRTGDHEYPLFACVIMANAFQVWISLLYVVYNNILTRQLVADEWMRFLRGPAGKKPLRVSQPEGMQRSNYTLSLPFAYSVPLMVAMMALHWLVSQAIFLVQTLGFDTAWPEPHRVPSFDRTAVGYSHLGEVLAVILGGVMVVALLVNSIARRHQPCPRGLPGAGFDSALIRAFCSRPAGDLHADIFPVRLGVIENTDAWDGHSGPPTVVFSTYTKIGKPVSGASYLLPRINKPPGSSWRWIFRYSKVKSKV</sequence>
<dbReference type="Pfam" id="PF20163">
    <property type="entry name" value="DUF6536"/>
    <property type="match status" value="1"/>
</dbReference>
<dbReference type="AlphaFoldDB" id="A0A4P7NDZ2"/>
<feature type="domain" description="DUF6536" evidence="1">
    <location>
        <begin position="52"/>
        <end position="201"/>
    </location>
</feature>